<protein>
    <submittedName>
        <fullName evidence="1">SDR family oxidoreductase</fullName>
    </submittedName>
</protein>
<reference evidence="1" key="1">
    <citation type="submission" date="2022-10" db="EMBL/GenBank/DDBJ databases">
        <title>Rhodococcus ferula Z13 complete genome.</title>
        <authorList>
            <person name="Long X."/>
            <person name="Zang M."/>
        </authorList>
    </citation>
    <scope>NUCLEOTIDE SEQUENCE</scope>
    <source>
        <strain evidence="1">Z13</strain>
    </source>
</reference>
<keyword evidence="2" id="KW-1185">Reference proteome</keyword>
<evidence type="ECO:0000313" key="1">
    <source>
        <dbReference type="EMBL" id="UYP18476.1"/>
    </source>
</evidence>
<dbReference type="EMBL" id="CP107551">
    <property type="protein sequence ID" value="UYP18476.1"/>
    <property type="molecule type" value="Genomic_DNA"/>
</dbReference>
<accession>A0ACD4DEP2</accession>
<proteinExistence type="predicted"/>
<gene>
    <name evidence="1" type="ORF">OED52_17735</name>
</gene>
<dbReference type="Proteomes" id="UP001156484">
    <property type="component" value="Chromosome"/>
</dbReference>
<name>A0ACD4DEP2_9NOCA</name>
<evidence type="ECO:0000313" key="2">
    <source>
        <dbReference type="Proteomes" id="UP001156484"/>
    </source>
</evidence>
<sequence length="306" mass="32273">MSDDDAHRTRTDQLHFQDPVARYPSISPPKQDQPEPGLDADLVPKADIGEFSYRGTGRLTGRKALVTGGDSGIGAATAIAFAREGADVAISYLPDEQPDAEKVARIISDSGRKAVAIPGDLANASFCADVVNKAADELGGLDILVNNAGKQIAVDGLEDLDDDQLEQTFQVNILAMFRTTRAALKHLQPGSTIINTTSIVAYQPSPPLLDYSSTKAAINNFTKNMATQLASKGIRVNAVAPGPIWTPLQPSDGQPKEELPEFGQSTPLGRAGQPTELAPAYVFLASPESSYVVGATIHVNGGMPSP</sequence>
<organism evidence="1 2">
    <name type="scientific">Rhodococcus sacchari</name>
    <dbReference type="NCBI Taxonomy" id="2962047"/>
    <lineage>
        <taxon>Bacteria</taxon>
        <taxon>Bacillati</taxon>
        <taxon>Actinomycetota</taxon>
        <taxon>Actinomycetes</taxon>
        <taxon>Mycobacteriales</taxon>
        <taxon>Nocardiaceae</taxon>
        <taxon>Rhodococcus</taxon>
    </lineage>
</organism>